<dbReference type="EMBL" id="HE793032">
    <property type="protein sequence ID" value="CCG56523.1"/>
    <property type="molecule type" value="Genomic_DNA"/>
</dbReference>
<proteinExistence type="predicted"/>
<dbReference type="KEGG" id="bpw:WESB_1054"/>
<name>K0JFI7_BRAPL</name>
<dbReference type="PATRIC" id="fig|1161918.5.peg.355"/>
<reference evidence="1 2" key="1">
    <citation type="journal article" date="2012" name="BMC Genomics">
        <title>Comparative genomics of Brachyspira pilosicoli strains: genome rearrangements, reductions and correlation of genetic compliment with phenotypic diversity.</title>
        <authorList>
            <person name="Mappley L.J."/>
            <person name="Black M.L."/>
            <person name="Abuoun M."/>
            <person name="Darby A.C."/>
            <person name="Woodward M.J."/>
            <person name="Parkhill J."/>
            <person name="Turner A.K."/>
            <person name="Bellgard M.I."/>
            <person name="La T."/>
            <person name="Phillips N.D."/>
            <person name="La Ragione R.M."/>
            <person name="Hampson D.J."/>
        </authorList>
    </citation>
    <scope>NUCLEOTIDE SEQUENCE [LARGE SCALE GENOMIC DNA]</scope>
    <source>
        <strain evidence="1">WesB</strain>
    </source>
</reference>
<accession>K0JFI7</accession>
<gene>
    <name evidence="1" type="ORF">WESB_1054</name>
</gene>
<sequence>MPIPPYEEIKAAYDSGQEYFTITEEHIKTAGLNQFLTKDKEPNKDEYWTVITPIDYTDKLMVWQSGGEKVMLNINNKAVQLVDYQQIEYMYNTIKDYSIVINDLRKTAKELRDGTHWSDIVNNGQGGYIKDVLLGMHYDARADMLELMKSNRDYIMPHDAITHYTVEFKY</sequence>
<dbReference type="HOGENOM" id="CLU_1567708_0_0_12"/>
<evidence type="ECO:0000313" key="1">
    <source>
        <dbReference type="EMBL" id="CCG56523.1"/>
    </source>
</evidence>
<organism evidence="1 2">
    <name type="scientific">Brachyspira pilosicoli WesB</name>
    <dbReference type="NCBI Taxonomy" id="1161918"/>
    <lineage>
        <taxon>Bacteria</taxon>
        <taxon>Pseudomonadati</taxon>
        <taxon>Spirochaetota</taxon>
        <taxon>Spirochaetia</taxon>
        <taxon>Brachyspirales</taxon>
        <taxon>Brachyspiraceae</taxon>
        <taxon>Brachyspira</taxon>
    </lineage>
</organism>
<protein>
    <submittedName>
        <fullName evidence="1">Uncharacterized protein</fullName>
    </submittedName>
</protein>
<dbReference type="AlphaFoldDB" id="K0JFI7"/>
<evidence type="ECO:0000313" key="2">
    <source>
        <dbReference type="Proteomes" id="UP000003759"/>
    </source>
</evidence>
<dbReference type="Proteomes" id="UP000003759">
    <property type="component" value="Chromosome"/>
</dbReference>
<dbReference type="RefSeq" id="WP_014932878.1">
    <property type="nucleotide sequence ID" value="NC_018604.1"/>
</dbReference>